<dbReference type="CDD" id="cd00956">
    <property type="entry name" value="Transaldolase_FSA"/>
    <property type="match status" value="1"/>
</dbReference>
<dbReference type="InterPro" id="IPR001585">
    <property type="entry name" value="TAL/FSA"/>
</dbReference>
<proteinExistence type="predicted"/>
<protein>
    <submittedName>
        <fullName evidence="4">Transaldolase</fullName>
    </submittedName>
</protein>
<evidence type="ECO:0000313" key="4">
    <source>
        <dbReference type="EMBL" id="SKA79057.1"/>
    </source>
</evidence>
<dbReference type="PANTHER" id="PTHR10683">
    <property type="entry name" value="TRANSALDOLASE"/>
    <property type="match status" value="1"/>
</dbReference>
<dbReference type="InterPro" id="IPR004731">
    <property type="entry name" value="Transaldolase_3B/F6P_aldolase"/>
</dbReference>
<dbReference type="GO" id="GO:0016832">
    <property type="term" value="F:aldehyde-lyase activity"/>
    <property type="evidence" value="ECO:0007669"/>
    <property type="project" value="InterPro"/>
</dbReference>
<dbReference type="GO" id="GO:0005975">
    <property type="term" value="P:carbohydrate metabolic process"/>
    <property type="evidence" value="ECO:0007669"/>
    <property type="project" value="InterPro"/>
</dbReference>
<dbReference type="PANTHER" id="PTHR10683:SF40">
    <property type="entry name" value="FRUCTOSE-6-PHOSPHATE ALDOLASE 1-RELATED"/>
    <property type="match status" value="1"/>
</dbReference>
<keyword evidence="2" id="KW-0963">Cytoplasm</keyword>
<dbReference type="RefSeq" id="WP_078716798.1">
    <property type="nucleotide sequence ID" value="NZ_FUYC01000003.1"/>
</dbReference>
<organism evidence="4 5">
    <name type="scientific">Paucidesulfovibrio gracilis DSM 16080</name>
    <dbReference type="NCBI Taxonomy" id="1121449"/>
    <lineage>
        <taxon>Bacteria</taxon>
        <taxon>Pseudomonadati</taxon>
        <taxon>Thermodesulfobacteriota</taxon>
        <taxon>Desulfovibrionia</taxon>
        <taxon>Desulfovibrionales</taxon>
        <taxon>Desulfovibrionaceae</taxon>
        <taxon>Paucidesulfovibrio</taxon>
    </lineage>
</organism>
<dbReference type="OrthoDB" id="9807051at2"/>
<dbReference type="NCBIfam" id="TIGR00875">
    <property type="entry name" value="fsa_talC_mipB"/>
    <property type="match status" value="1"/>
</dbReference>
<dbReference type="GO" id="GO:0042182">
    <property type="term" value="P:ketone catabolic process"/>
    <property type="evidence" value="ECO:0007669"/>
    <property type="project" value="UniProtKB-ARBA"/>
</dbReference>
<evidence type="ECO:0000256" key="1">
    <source>
        <dbReference type="ARBA" id="ARBA00004496"/>
    </source>
</evidence>
<name>A0A1T4WPL9_9BACT</name>
<dbReference type="FunFam" id="3.20.20.70:FF:000018">
    <property type="entry name" value="Probable transaldolase"/>
    <property type="match status" value="1"/>
</dbReference>
<reference evidence="4 5" key="1">
    <citation type="submission" date="2017-02" db="EMBL/GenBank/DDBJ databases">
        <authorList>
            <person name="Peterson S.W."/>
        </authorList>
    </citation>
    <scope>NUCLEOTIDE SEQUENCE [LARGE SCALE GENOMIC DNA]</scope>
    <source>
        <strain evidence="4 5">DSM 16080</strain>
    </source>
</reference>
<dbReference type="Proteomes" id="UP000190027">
    <property type="component" value="Unassembled WGS sequence"/>
</dbReference>
<dbReference type="Gene3D" id="3.20.20.70">
    <property type="entry name" value="Aldolase class I"/>
    <property type="match status" value="1"/>
</dbReference>
<dbReference type="EMBL" id="FUYC01000003">
    <property type="protein sequence ID" value="SKA79057.1"/>
    <property type="molecule type" value="Genomic_DNA"/>
</dbReference>
<accession>A0A1T4WPL9</accession>
<dbReference type="AlphaFoldDB" id="A0A1T4WPL9"/>
<sequence length="221" mass="24313">MKFFLDSANLEEVKKACDYGLVDGVTTNPTLLAREDDDWRGLATRICREVTGPVSLEVFSEEYESMLEEARNLLKLGPNVVIKCPCTQAGLKACRTLSQNDVAVNMTLVFSPLQGLLAAKAGAAYVSPFVGRLDGIAHDGMELVRQLVTIFNTYQFSTEILVASIRSPRHVLESALLGAHVATIPYGVMMGLLKHPLTEQGLTTFREAIYNLEMDKGPQEY</sequence>
<comment type="subcellular location">
    <subcellularLocation>
        <location evidence="1">Cytoplasm</location>
    </subcellularLocation>
</comment>
<keyword evidence="3" id="KW-0704">Schiff base</keyword>
<keyword evidence="5" id="KW-1185">Reference proteome</keyword>
<dbReference type="InterPro" id="IPR018225">
    <property type="entry name" value="Transaldolase_AS"/>
</dbReference>
<dbReference type="Pfam" id="PF00923">
    <property type="entry name" value="TAL_FSA"/>
    <property type="match status" value="1"/>
</dbReference>
<dbReference type="InterPro" id="IPR033919">
    <property type="entry name" value="TSA/FSA_arc/bac"/>
</dbReference>
<evidence type="ECO:0000313" key="5">
    <source>
        <dbReference type="Proteomes" id="UP000190027"/>
    </source>
</evidence>
<gene>
    <name evidence="4" type="ORF">SAMN02745704_01245</name>
</gene>
<dbReference type="SUPFAM" id="SSF51569">
    <property type="entry name" value="Aldolase"/>
    <property type="match status" value="1"/>
</dbReference>
<dbReference type="STRING" id="1121449.SAMN02745704_01245"/>
<dbReference type="GO" id="GO:0005737">
    <property type="term" value="C:cytoplasm"/>
    <property type="evidence" value="ECO:0007669"/>
    <property type="project" value="UniProtKB-SubCell"/>
</dbReference>
<evidence type="ECO:0000256" key="3">
    <source>
        <dbReference type="ARBA" id="ARBA00023270"/>
    </source>
</evidence>
<dbReference type="PROSITE" id="PS01054">
    <property type="entry name" value="TRANSALDOLASE_1"/>
    <property type="match status" value="1"/>
</dbReference>
<dbReference type="InterPro" id="IPR013785">
    <property type="entry name" value="Aldolase_TIM"/>
</dbReference>
<evidence type="ECO:0000256" key="2">
    <source>
        <dbReference type="ARBA" id="ARBA00022490"/>
    </source>
</evidence>